<dbReference type="PROSITE" id="PS51755">
    <property type="entry name" value="OMPR_PHOB"/>
    <property type="match status" value="1"/>
</dbReference>
<dbReference type="CDD" id="cd00383">
    <property type="entry name" value="trans_reg_C"/>
    <property type="match status" value="1"/>
</dbReference>
<dbReference type="GO" id="GO:0005829">
    <property type="term" value="C:cytosol"/>
    <property type="evidence" value="ECO:0007669"/>
    <property type="project" value="TreeGrafter"/>
</dbReference>
<dbReference type="Proteomes" id="UP001172109">
    <property type="component" value="Unassembled WGS sequence"/>
</dbReference>
<evidence type="ECO:0000313" key="9">
    <source>
        <dbReference type="Proteomes" id="UP001172109"/>
    </source>
</evidence>
<dbReference type="InterPro" id="IPR016032">
    <property type="entry name" value="Sig_transdc_resp-reg_C-effctor"/>
</dbReference>
<sequence>MIPRDPLGSANRKSLPVSLVGEFSYVNSASQMLTARNPASRSHGRLKSRRLQNAGEYGANDGCVASSRAARPSIAAETKARRRNYTTRIEGSGMAKVLLLDDEVELREEIAAFLEKRGWTVDQAGTVAEFQARASDLAFAIIDVMLPDGSGFDAAVWLRARHRDCGIVMLTARGETQDKIDGLIGGADHYLVKPVKLLELDAILQALGRRVAHDWRLDCQARVLTAPAGGRLDLSASEIALLSLLARHPSKAVSRRQIAEDFGFDWVDYDERRLETMVSRLRQRWRSEAGSELPLKTVHRTGYTFAVPLMLA</sequence>
<name>A0AAP4R1J2_9BURK</name>
<proteinExistence type="predicted"/>
<dbReference type="PROSITE" id="PS50110">
    <property type="entry name" value="RESPONSE_REGULATORY"/>
    <property type="match status" value="1"/>
</dbReference>
<dbReference type="CDD" id="cd17574">
    <property type="entry name" value="REC_OmpR"/>
    <property type="match status" value="1"/>
</dbReference>
<feature type="modified residue" description="4-aspartylphosphate" evidence="4">
    <location>
        <position position="143"/>
    </location>
</feature>
<accession>A0AAP4R1J2</accession>
<dbReference type="InterPro" id="IPR011006">
    <property type="entry name" value="CheY-like_superfamily"/>
</dbReference>
<dbReference type="Pfam" id="PF00072">
    <property type="entry name" value="Response_reg"/>
    <property type="match status" value="1"/>
</dbReference>
<reference evidence="8" key="1">
    <citation type="submission" date="2023-07" db="EMBL/GenBank/DDBJ databases">
        <title>A collection of bacterial strains from the Burkholderia cepacia Research Laboratory and Repository.</title>
        <authorList>
            <person name="Lipuma J."/>
            <person name="Spilker T."/>
            <person name="Caverly L."/>
        </authorList>
    </citation>
    <scope>NUCLEOTIDE SEQUENCE</scope>
    <source>
        <strain evidence="8">AU44979</strain>
    </source>
</reference>
<dbReference type="Gene3D" id="3.40.50.2300">
    <property type="match status" value="1"/>
</dbReference>
<dbReference type="EMBL" id="JAUJQS010000009">
    <property type="protein sequence ID" value="MDN7565804.1"/>
    <property type="molecule type" value="Genomic_DNA"/>
</dbReference>
<dbReference type="RefSeq" id="WP_224755670.1">
    <property type="nucleotide sequence ID" value="NZ_CP102463.1"/>
</dbReference>
<protein>
    <submittedName>
        <fullName evidence="8">Response regulator transcription factor</fullName>
    </submittedName>
</protein>
<keyword evidence="1" id="KW-0805">Transcription regulation</keyword>
<dbReference type="SUPFAM" id="SSF46894">
    <property type="entry name" value="C-terminal effector domain of the bipartite response regulators"/>
    <property type="match status" value="1"/>
</dbReference>
<dbReference type="SMART" id="SM00448">
    <property type="entry name" value="REC"/>
    <property type="match status" value="1"/>
</dbReference>
<dbReference type="GO" id="GO:0032993">
    <property type="term" value="C:protein-DNA complex"/>
    <property type="evidence" value="ECO:0007669"/>
    <property type="project" value="TreeGrafter"/>
</dbReference>
<evidence type="ECO:0000256" key="3">
    <source>
        <dbReference type="ARBA" id="ARBA00023163"/>
    </source>
</evidence>
<keyword evidence="3" id="KW-0804">Transcription</keyword>
<dbReference type="InterPro" id="IPR001789">
    <property type="entry name" value="Sig_transdc_resp-reg_receiver"/>
</dbReference>
<keyword evidence="2 5" id="KW-0238">DNA-binding</keyword>
<comment type="caution">
    <text evidence="8">The sequence shown here is derived from an EMBL/GenBank/DDBJ whole genome shotgun (WGS) entry which is preliminary data.</text>
</comment>
<dbReference type="InterPro" id="IPR039420">
    <property type="entry name" value="WalR-like"/>
</dbReference>
<feature type="domain" description="Response regulatory" evidence="6">
    <location>
        <begin position="96"/>
        <end position="208"/>
    </location>
</feature>
<evidence type="ECO:0000256" key="5">
    <source>
        <dbReference type="PROSITE-ProRule" id="PRU01091"/>
    </source>
</evidence>
<dbReference type="InterPro" id="IPR036388">
    <property type="entry name" value="WH-like_DNA-bd_sf"/>
</dbReference>
<evidence type="ECO:0000259" key="6">
    <source>
        <dbReference type="PROSITE" id="PS50110"/>
    </source>
</evidence>
<dbReference type="Pfam" id="PF00486">
    <property type="entry name" value="Trans_reg_C"/>
    <property type="match status" value="1"/>
</dbReference>
<dbReference type="AlphaFoldDB" id="A0AAP4R1J2"/>
<evidence type="ECO:0000256" key="4">
    <source>
        <dbReference type="PROSITE-ProRule" id="PRU00169"/>
    </source>
</evidence>
<dbReference type="GO" id="GO:0000976">
    <property type="term" value="F:transcription cis-regulatory region binding"/>
    <property type="evidence" value="ECO:0007669"/>
    <property type="project" value="TreeGrafter"/>
</dbReference>
<dbReference type="GO" id="GO:0000156">
    <property type="term" value="F:phosphorelay response regulator activity"/>
    <property type="evidence" value="ECO:0007669"/>
    <property type="project" value="TreeGrafter"/>
</dbReference>
<dbReference type="PANTHER" id="PTHR48111:SF67">
    <property type="entry name" value="TRANSCRIPTIONAL REGULATORY PROTEIN TCTD"/>
    <property type="match status" value="1"/>
</dbReference>
<dbReference type="SUPFAM" id="SSF52172">
    <property type="entry name" value="CheY-like"/>
    <property type="match status" value="1"/>
</dbReference>
<evidence type="ECO:0000256" key="1">
    <source>
        <dbReference type="ARBA" id="ARBA00023015"/>
    </source>
</evidence>
<dbReference type="InterPro" id="IPR001867">
    <property type="entry name" value="OmpR/PhoB-type_DNA-bd"/>
</dbReference>
<gene>
    <name evidence="8" type="ORF">QZM56_14940</name>
</gene>
<dbReference type="PANTHER" id="PTHR48111">
    <property type="entry name" value="REGULATOR OF RPOS"/>
    <property type="match status" value="1"/>
</dbReference>
<evidence type="ECO:0000256" key="2">
    <source>
        <dbReference type="ARBA" id="ARBA00023125"/>
    </source>
</evidence>
<evidence type="ECO:0000313" key="8">
    <source>
        <dbReference type="EMBL" id="MDN7565804.1"/>
    </source>
</evidence>
<evidence type="ECO:0000259" key="7">
    <source>
        <dbReference type="PROSITE" id="PS51755"/>
    </source>
</evidence>
<organism evidence="8 9">
    <name type="scientific">Burkholderia contaminans</name>
    <dbReference type="NCBI Taxonomy" id="488447"/>
    <lineage>
        <taxon>Bacteria</taxon>
        <taxon>Pseudomonadati</taxon>
        <taxon>Pseudomonadota</taxon>
        <taxon>Betaproteobacteria</taxon>
        <taxon>Burkholderiales</taxon>
        <taxon>Burkholderiaceae</taxon>
        <taxon>Burkholderia</taxon>
        <taxon>Burkholderia cepacia complex</taxon>
    </lineage>
</organism>
<dbReference type="Gene3D" id="1.10.10.10">
    <property type="entry name" value="Winged helix-like DNA-binding domain superfamily/Winged helix DNA-binding domain"/>
    <property type="match status" value="1"/>
</dbReference>
<feature type="DNA-binding region" description="OmpR/PhoB-type" evidence="5">
    <location>
        <begin position="207"/>
        <end position="307"/>
    </location>
</feature>
<dbReference type="SMART" id="SM00862">
    <property type="entry name" value="Trans_reg_C"/>
    <property type="match status" value="1"/>
</dbReference>
<feature type="domain" description="OmpR/PhoB-type" evidence="7">
    <location>
        <begin position="207"/>
        <end position="307"/>
    </location>
</feature>
<dbReference type="GO" id="GO:0006355">
    <property type="term" value="P:regulation of DNA-templated transcription"/>
    <property type="evidence" value="ECO:0007669"/>
    <property type="project" value="InterPro"/>
</dbReference>
<keyword evidence="4" id="KW-0597">Phosphoprotein</keyword>